<dbReference type="Pfam" id="PF13472">
    <property type="entry name" value="Lipase_GDSL_2"/>
    <property type="match status" value="1"/>
</dbReference>
<dbReference type="AlphaFoldDB" id="A0A9X1DF84"/>
<dbReference type="PANTHER" id="PTHR43784:SF2">
    <property type="entry name" value="GDSL-LIKE LIPASE_ACYLHYDROLASE, PUTATIVE (AFU_ORTHOLOGUE AFUA_2G00820)-RELATED"/>
    <property type="match status" value="1"/>
</dbReference>
<evidence type="ECO:0000313" key="4">
    <source>
        <dbReference type="Proteomes" id="UP001138757"/>
    </source>
</evidence>
<dbReference type="RefSeq" id="WP_214625375.1">
    <property type="nucleotide sequence ID" value="NZ_JAHGAW010000015.1"/>
</dbReference>
<dbReference type="Gene3D" id="3.40.50.1110">
    <property type="entry name" value="SGNH hydrolase"/>
    <property type="match status" value="1"/>
</dbReference>
<dbReference type="GO" id="GO:0016788">
    <property type="term" value="F:hydrolase activity, acting on ester bonds"/>
    <property type="evidence" value="ECO:0007669"/>
    <property type="project" value="UniProtKB-ARBA"/>
</dbReference>
<evidence type="ECO:0000313" key="3">
    <source>
        <dbReference type="EMBL" id="MBT2189115.1"/>
    </source>
</evidence>
<dbReference type="InterPro" id="IPR013830">
    <property type="entry name" value="SGNH_hydro"/>
</dbReference>
<keyword evidence="4" id="KW-1185">Reference proteome</keyword>
<feature type="signal peptide" evidence="1">
    <location>
        <begin position="1"/>
        <end position="21"/>
    </location>
</feature>
<keyword evidence="3" id="KW-0378">Hydrolase</keyword>
<evidence type="ECO:0000259" key="2">
    <source>
        <dbReference type="Pfam" id="PF13472"/>
    </source>
</evidence>
<gene>
    <name evidence="3" type="ORF">KK488_19375</name>
</gene>
<dbReference type="EMBL" id="JAHGAW010000015">
    <property type="protein sequence ID" value="MBT2189115.1"/>
    <property type="molecule type" value="Genomic_DNA"/>
</dbReference>
<feature type="chain" id="PRO_5040981955" evidence="1">
    <location>
        <begin position="22"/>
        <end position="411"/>
    </location>
</feature>
<dbReference type="InterPro" id="IPR053140">
    <property type="entry name" value="GDSL_Rv0518-like"/>
</dbReference>
<dbReference type="PANTHER" id="PTHR43784">
    <property type="entry name" value="GDSL-LIKE LIPASE/ACYLHYDROLASE, PUTATIVE (AFU_ORTHOLOGUE AFUA_2G00820)-RELATED"/>
    <property type="match status" value="1"/>
</dbReference>
<reference evidence="3" key="1">
    <citation type="submission" date="2021-05" db="EMBL/GenBank/DDBJ databases">
        <title>Genome of Sphingobium sp. strain.</title>
        <authorList>
            <person name="Fan R."/>
        </authorList>
    </citation>
    <scope>NUCLEOTIDE SEQUENCE</scope>
    <source>
        <strain evidence="3">H33</strain>
    </source>
</reference>
<feature type="domain" description="SGNH hydrolase-type esterase" evidence="2">
    <location>
        <begin position="200"/>
        <end position="400"/>
    </location>
</feature>
<dbReference type="Proteomes" id="UP001138757">
    <property type="component" value="Unassembled WGS sequence"/>
</dbReference>
<proteinExistence type="predicted"/>
<sequence length="411" mass="43335">MRAFHAAVLAAVFAAATPAQAGWITSWSAAPVRPMPGYGAMFAAPSFRNQTLVQTLRISAGGKALRIRLTNAYGETPLEIGGARVALLDAEGKEVPGSAHMLTFAGRESARVAARAPLVSDAIAMAVPDLARLSLQLYVPGETGPCSCHQTGLDTILVSPEGNYLGRTFEPVQTLQNRPFAAAIEVDAIDGAGTIAMLADSITDGIGSTLGANRRWPDYLAERLSAWAKGKWGIANQGISGNRVLNEGFGESGLARLDRDIIALPGVRYVVVFLGVNDLGMAFTPPGSPPPAPGTGLPNAGVPVTQEMLLDGYRQIVARAHDKGIKVIGATIAPYKGSLRWTEQGETVREGINAAIRAGRIFDGWVDFDKAFADPADPLQMRPGYHMGDHLHGTDAGYKAVADSIDLGLFK</sequence>
<comment type="caution">
    <text evidence="3">The sequence shown here is derived from an EMBL/GenBank/DDBJ whole genome shotgun (WGS) entry which is preliminary data.</text>
</comment>
<evidence type="ECO:0000256" key="1">
    <source>
        <dbReference type="SAM" id="SignalP"/>
    </source>
</evidence>
<keyword evidence="1" id="KW-0732">Signal</keyword>
<organism evidence="3 4">
    <name type="scientific">Sphingobium nicotianae</name>
    <dbReference type="NCBI Taxonomy" id="2782607"/>
    <lineage>
        <taxon>Bacteria</taxon>
        <taxon>Pseudomonadati</taxon>
        <taxon>Pseudomonadota</taxon>
        <taxon>Alphaproteobacteria</taxon>
        <taxon>Sphingomonadales</taxon>
        <taxon>Sphingomonadaceae</taxon>
        <taxon>Sphingobium</taxon>
    </lineage>
</organism>
<dbReference type="InterPro" id="IPR036514">
    <property type="entry name" value="SGNH_hydro_sf"/>
</dbReference>
<dbReference type="SUPFAM" id="SSF52266">
    <property type="entry name" value="SGNH hydrolase"/>
    <property type="match status" value="1"/>
</dbReference>
<accession>A0A9X1DF84</accession>
<name>A0A9X1DF84_9SPHN</name>
<protein>
    <submittedName>
        <fullName evidence="3">SGNH/GDSL hydrolase family protein</fullName>
    </submittedName>
</protein>
<dbReference type="CDD" id="cd01830">
    <property type="entry name" value="XynE_like"/>
    <property type="match status" value="1"/>
</dbReference>